<dbReference type="PANTHER" id="PTHR42831">
    <property type="entry name" value="FE-S PROTEIN MATURATION AUXILIARY FACTOR YITW"/>
    <property type="match status" value="1"/>
</dbReference>
<dbReference type="Pfam" id="PF23451">
    <property type="entry name" value="Zn_ribbon_PaaD"/>
    <property type="match status" value="1"/>
</dbReference>
<keyword evidence="5" id="KW-1185">Reference proteome</keyword>
<dbReference type="AlphaFoldDB" id="A0A1I1WJ01"/>
<dbReference type="InterPro" id="IPR056572">
    <property type="entry name" value="Zn_ribbon_PaaD"/>
</dbReference>
<dbReference type="Proteomes" id="UP000198716">
    <property type="component" value="Unassembled WGS sequence"/>
</dbReference>
<feature type="region of interest" description="Disordered" evidence="1">
    <location>
        <begin position="105"/>
        <end position="133"/>
    </location>
</feature>
<evidence type="ECO:0000259" key="2">
    <source>
        <dbReference type="Pfam" id="PF01883"/>
    </source>
</evidence>
<dbReference type="SUPFAM" id="SSF117916">
    <property type="entry name" value="Fe-S cluster assembly (FSCA) domain-like"/>
    <property type="match status" value="1"/>
</dbReference>
<feature type="domain" description="MIP18 family-like" evidence="2">
    <location>
        <begin position="17"/>
        <end position="70"/>
    </location>
</feature>
<dbReference type="RefSeq" id="WP_092926207.1">
    <property type="nucleotide sequence ID" value="NZ_FOMZ01000005.1"/>
</dbReference>
<evidence type="ECO:0000313" key="5">
    <source>
        <dbReference type="Proteomes" id="UP000198716"/>
    </source>
</evidence>
<dbReference type="Gene3D" id="3.30.300.130">
    <property type="entry name" value="Fe-S cluster assembly (FSCA)"/>
    <property type="match status" value="1"/>
</dbReference>
<evidence type="ECO:0000313" key="4">
    <source>
        <dbReference type="EMBL" id="SFD95107.1"/>
    </source>
</evidence>
<dbReference type="InterPro" id="IPR052339">
    <property type="entry name" value="Fe-S_Maturation_MIP18"/>
</dbReference>
<reference evidence="5" key="1">
    <citation type="submission" date="2016-10" db="EMBL/GenBank/DDBJ databases">
        <authorList>
            <person name="Varghese N."/>
            <person name="Submissions S."/>
        </authorList>
    </citation>
    <scope>NUCLEOTIDE SEQUENCE [LARGE SCALE GENOMIC DNA]</scope>
    <source>
        <strain evidence="5">DSM 45004</strain>
    </source>
</reference>
<name>A0A1I1WJ01_9ACTN</name>
<dbReference type="Pfam" id="PF01883">
    <property type="entry name" value="FeS_assembly_P"/>
    <property type="match status" value="1"/>
</dbReference>
<dbReference type="EMBL" id="FOMZ01000005">
    <property type="protein sequence ID" value="SFD95107.1"/>
    <property type="molecule type" value="Genomic_DNA"/>
</dbReference>
<accession>A0A1I1WJ01</accession>
<proteinExistence type="predicted"/>
<organism evidence="4 5">
    <name type="scientific">Actinopolyspora alba</name>
    <dbReference type="NCBI Taxonomy" id="673379"/>
    <lineage>
        <taxon>Bacteria</taxon>
        <taxon>Bacillati</taxon>
        <taxon>Actinomycetota</taxon>
        <taxon>Actinomycetes</taxon>
        <taxon>Actinopolysporales</taxon>
        <taxon>Actinopolysporaceae</taxon>
        <taxon>Actinopolyspora</taxon>
        <taxon>Actinopolyspora alba group</taxon>
    </lineage>
</organism>
<dbReference type="InterPro" id="IPR034904">
    <property type="entry name" value="FSCA_dom_sf"/>
</dbReference>
<evidence type="ECO:0000259" key="3">
    <source>
        <dbReference type="Pfam" id="PF23451"/>
    </source>
</evidence>
<feature type="domain" description="PaaD zinc beta ribbon" evidence="3">
    <location>
        <begin position="130"/>
        <end position="176"/>
    </location>
</feature>
<dbReference type="InterPro" id="IPR002744">
    <property type="entry name" value="MIP18-like"/>
</dbReference>
<gene>
    <name evidence="4" type="ORF">SAMN04487819_105313</name>
</gene>
<dbReference type="NCBIfam" id="TIGR02159">
    <property type="entry name" value="PA_CoA_Oxy4"/>
    <property type="match status" value="1"/>
</dbReference>
<sequence>MVTRTERDRTVAAEVAESVTDPELPMLTLADLGVLREVTVTDTGGVVVTITPTYSGCPALTEMRTDLHRGLTEAGYTDVRIRTELSPPWSSSWITERGRRKLAEHGIHPPDERSNAPAARDTGGGPVPLTLEPPRREIRCPRCDSNATERTSEFSATACKALYRCLDCREPFEYFKEI</sequence>
<feature type="compositionally biased region" description="Basic and acidic residues" evidence="1">
    <location>
        <begin position="105"/>
        <end position="114"/>
    </location>
</feature>
<dbReference type="PANTHER" id="PTHR42831:SF3">
    <property type="entry name" value="1,2-PHENYLACETYL-COA EPOXIDASE, SUBUNIT D-RELATED"/>
    <property type="match status" value="1"/>
</dbReference>
<evidence type="ECO:0000256" key="1">
    <source>
        <dbReference type="SAM" id="MobiDB-lite"/>
    </source>
</evidence>
<dbReference type="InterPro" id="IPR011883">
    <property type="entry name" value="PaaD-like"/>
</dbReference>
<protein>
    <submittedName>
        <fullName evidence="4">Ring-1,2-phenylacetyl-CoA epoxidase subunit PaaD</fullName>
    </submittedName>
</protein>